<evidence type="ECO:0000256" key="7">
    <source>
        <dbReference type="ARBA" id="ARBA00050056"/>
    </source>
</evidence>
<dbReference type="RefSeq" id="WP_057874748.1">
    <property type="nucleotide sequence ID" value="NZ_AYYI01000092.1"/>
</dbReference>
<dbReference type="AlphaFoldDB" id="A0A0R2D200"/>
<dbReference type="STRING" id="1423796.FC24_GL000393"/>
<organism evidence="8 9">
    <name type="scientific">Loigolactobacillus rennini DSM 20253</name>
    <dbReference type="NCBI Taxonomy" id="1423796"/>
    <lineage>
        <taxon>Bacteria</taxon>
        <taxon>Bacillati</taxon>
        <taxon>Bacillota</taxon>
        <taxon>Bacilli</taxon>
        <taxon>Lactobacillales</taxon>
        <taxon>Lactobacillaceae</taxon>
        <taxon>Loigolactobacillus</taxon>
    </lineage>
</organism>
<comment type="caution">
    <text evidence="8">The sequence shown here is derived from an EMBL/GenBank/DDBJ whole genome shotgun (WGS) entry which is preliminary data.</text>
</comment>
<evidence type="ECO:0000256" key="2">
    <source>
        <dbReference type="ARBA" id="ARBA00022649"/>
    </source>
</evidence>
<dbReference type="NCBIfam" id="TIGR02116">
    <property type="entry name" value="toxin_Txe_YoeB"/>
    <property type="match status" value="1"/>
</dbReference>
<keyword evidence="2" id="KW-1277">Toxin-antitoxin system</keyword>
<keyword evidence="3" id="KW-0540">Nuclease</keyword>
<protein>
    <recommendedName>
        <fullName evidence="7">Endoribonuclease YoeB</fullName>
    </recommendedName>
    <alternativeName>
        <fullName evidence="6">Putative mRNA interferase YoeB</fullName>
    </alternativeName>
</protein>
<dbReference type="GO" id="GO:0045892">
    <property type="term" value="P:negative regulation of DNA-templated transcription"/>
    <property type="evidence" value="ECO:0007669"/>
    <property type="project" value="TreeGrafter"/>
</dbReference>
<proteinExistence type="inferred from homology"/>
<dbReference type="GO" id="GO:0016787">
    <property type="term" value="F:hydrolase activity"/>
    <property type="evidence" value="ECO:0007669"/>
    <property type="project" value="UniProtKB-KW"/>
</dbReference>
<dbReference type="Gene3D" id="3.30.2310.20">
    <property type="entry name" value="RelE-like"/>
    <property type="match status" value="1"/>
</dbReference>
<evidence type="ECO:0000256" key="3">
    <source>
        <dbReference type="ARBA" id="ARBA00022722"/>
    </source>
</evidence>
<evidence type="ECO:0000313" key="9">
    <source>
        <dbReference type="Proteomes" id="UP000051638"/>
    </source>
</evidence>
<reference evidence="8 9" key="1">
    <citation type="journal article" date="2015" name="Genome Announc.">
        <title>Expanding the biotechnology potential of lactobacilli through comparative genomics of 213 strains and associated genera.</title>
        <authorList>
            <person name="Sun Z."/>
            <person name="Harris H.M."/>
            <person name="McCann A."/>
            <person name="Guo C."/>
            <person name="Argimon S."/>
            <person name="Zhang W."/>
            <person name="Yang X."/>
            <person name="Jeffery I.B."/>
            <person name="Cooney J.C."/>
            <person name="Kagawa T.F."/>
            <person name="Liu W."/>
            <person name="Song Y."/>
            <person name="Salvetti E."/>
            <person name="Wrobel A."/>
            <person name="Rasinkangas P."/>
            <person name="Parkhill J."/>
            <person name="Rea M.C."/>
            <person name="O'Sullivan O."/>
            <person name="Ritari J."/>
            <person name="Douillard F.P."/>
            <person name="Paul Ross R."/>
            <person name="Yang R."/>
            <person name="Briner A.E."/>
            <person name="Felis G.E."/>
            <person name="de Vos W.M."/>
            <person name="Barrangou R."/>
            <person name="Klaenhammer T.R."/>
            <person name="Caufield P.W."/>
            <person name="Cui Y."/>
            <person name="Zhang H."/>
            <person name="O'Toole P.W."/>
        </authorList>
    </citation>
    <scope>NUCLEOTIDE SEQUENCE [LARGE SCALE GENOMIC DNA]</scope>
    <source>
        <strain evidence="8 9">DSM 20253</strain>
    </source>
</reference>
<evidence type="ECO:0000256" key="6">
    <source>
        <dbReference type="ARBA" id="ARBA00030388"/>
    </source>
</evidence>
<dbReference type="GO" id="GO:0006401">
    <property type="term" value="P:RNA catabolic process"/>
    <property type="evidence" value="ECO:0007669"/>
    <property type="project" value="InterPro"/>
</dbReference>
<dbReference type="InterPro" id="IPR035093">
    <property type="entry name" value="RelE/ParE_toxin_dom_sf"/>
</dbReference>
<name>A0A0R2D200_9LACO</name>
<evidence type="ECO:0000256" key="5">
    <source>
        <dbReference type="ARBA" id="ARBA00022801"/>
    </source>
</evidence>
<keyword evidence="4" id="KW-0255">Endonuclease</keyword>
<accession>A0A0R2D200</accession>
<keyword evidence="5" id="KW-0378">Hydrolase</keyword>
<evidence type="ECO:0000313" key="8">
    <source>
        <dbReference type="EMBL" id="KRM94124.1"/>
    </source>
</evidence>
<comment type="similarity">
    <text evidence="1">Belongs to the YoeB family.</text>
</comment>
<evidence type="ECO:0000256" key="4">
    <source>
        <dbReference type="ARBA" id="ARBA00022759"/>
    </source>
</evidence>
<dbReference type="OrthoDB" id="9801102at2"/>
<gene>
    <name evidence="8" type="ORF">FC24_GL000393</name>
</gene>
<dbReference type="Proteomes" id="UP000051638">
    <property type="component" value="Unassembled WGS sequence"/>
</dbReference>
<dbReference type="Pfam" id="PF06769">
    <property type="entry name" value="YoeB_toxin"/>
    <property type="match status" value="1"/>
</dbReference>
<evidence type="ECO:0000256" key="1">
    <source>
        <dbReference type="ARBA" id="ARBA00008172"/>
    </source>
</evidence>
<dbReference type="GO" id="GO:0004519">
    <property type="term" value="F:endonuclease activity"/>
    <property type="evidence" value="ECO:0007669"/>
    <property type="project" value="UniProtKB-KW"/>
</dbReference>
<dbReference type="PATRIC" id="fig|1423796.3.peg.405"/>
<dbReference type="SUPFAM" id="SSF143011">
    <property type="entry name" value="RelE-like"/>
    <property type="match status" value="1"/>
</dbReference>
<dbReference type="PANTHER" id="PTHR38039:SF1">
    <property type="entry name" value="TOXIN YOEB"/>
    <property type="match status" value="1"/>
</dbReference>
<dbReference type="EMBL" id="AYYI01000092">
    <property type="protein sequence ID" value="KRM94124.1"/>
    <property type="molecule type" value="Genomic_DNA"/>
</dbReference>
<dbReference type="PANTHER" id="PTHR38039">
    <property type="entry name" value="TOXIN YOEB"/>
    <property type="match status" value="1"/>
</dbReference>
<dbReference type="InterPro" id="IPR009614">
    <property type="entry name" value="YoeB_toxin"/>
</dbReference>
<keyword evidence="9" id="KW-1185">Reference proteome</keyword>
<sequence>MKQSNWQVKMVRSARGDLKKVRQSYLRDTFSEILATLKTNPFEETQSFEKLTPPAAGKYSRRLNGQHRVVYKVDKAKQIVTILSLSAWPHYK</sequence>